<sequence length="174" mass="19824">MLIDLIEILQKEEGTKKVQTKVEREKFLAAKFEYKITDSDVKFVFTNAGKKHINVKCTGNVIIEAPCFRCLEPVTFTINIDSTKDMDMNKTAEEKIADLDEENYLEGTVFDTEVFVFNEILVNLPMKVLCKEDCKGICNRCGANLNKGFCDCDTAVPDPRMSKILDVFNQFKEV</sequence>
<dbReference type="InterPro" id="IPR003772">
    <property type="entry name" value="YceD"/>
</dbReference>
<proteinExistence type="predicted"/>
<dbReference type="Proteomes" id="UP001431199">
    <property type="component" value="Unassembled WGS sequence"/>
</dbReference>
<evidence type="ECO:0000313" key="2">
    <source>
        <dbReference type="Proteomes" id="UP001431199"/>
    </source>
</evidence>
<keyword evidence="2" id="KW-1185">Reference proteome</keyword>
<dbReference type="EMBL" id="JAODBU010000008">
    <property type="protein sequence ID" value="MCT7399299.1"/>
    <property type="molecule type" value="Genomic_DNA"/>
</dbReference>
<organism evidence="1 2">
    <name type="scientific">Eubacterium album</name>
    <dbReference type="NCBI Taxonomy" id="2978477"/>
    <lineage>
        <taxon>Bacteria</taxon>
        <taxon>Bacillati</taxon>
        <taxon>Bacillota</taxon>
        <taxon>Clostridia</taxon>
        <taxon>Eubacteriales</taxon>
        <taxon>Eubacteriaceae</taxon>
        <taxon>Eubacterium</taxon>
    </lineage>
</organism>
<gene>
    <name evidence="1" type="ORF">N5B56_09430</name>
</gene>
<dbReference type="Pfam" id="PF02620">
    <property type="entry name" value="YceD"/>
    <property type="match status" value="1"/>
</dbReference>
<accession>A0ABT2M1A2</accession>
<comment type="caution">
    <text evidence="1">The sequence shown here is derived from an EMBL/GenBank/DDBJ whole genome shotgun (WGS) entry which is preliminary data.</text>
</comment>
<protein>
    <submittedName>
        <fullName evidence="1">DUF177 domain-containing protein</fullName>
    </submittedName>
</protein>
<evidence type="ECO:0000313" key="1">
    <source>
        <dbReference type="EMBL" id="MCT7399299.1"/>
    </source>
</evidence>
<name>A0ABT2M1A2_9FIRM</name>
<dbReference type="RefSeq" id="WP_167553896.1">
    <property type="nucleotide sequence ID" value="NZ_JAODBU010000008.1"/>
</dbReference>
<reference evidence="1" key="1">
    <citation type="submission" date="2022-09" db="EMBL/GenBank/DDBJ databases">
        <title>Eubacterium sp. LFL-14 isolated from human feces.</title>
        <authorList>
            <person name="Liu F."/>
        </authorList>
    </citation>
    <scope>NUCLEOTIDE SEQUENCE</scope>
    <source>
        <strain evidence="1">LFL-14</strain>
    </source>
</reference>